<dbReference type="PROSITE" id="PS00217">
    <property type="entry name" value="SUGAR_TRANSPORT_2"/>
    <property type="match status" value="1"/>
</dbReference>
<evidence type="ECO:0000256" key="3">
    <source>
        <dbReference type="ARBA" id="ARBA00022692"/>
    </source>
</evidence>
<evidence type="ECO:0000256" key="5">
    <source>
        <dbReference type="ARBA" id="ARBA00023136"/>
    </source>
</evidence>
<name>A0A2U9IHC2_9CREN</name>
<dbReference type="InterPro" id="IPR036259">
    <property type="entry name" value="MFS_trans_sf"/>
</dbReference>
<feature type="transmembrane region" description="Helical" evidence="6">
    <location>
        <begin position="293"/>
        <end position="312"/>
    </location>
</feature>
<feature type="transmembrane region" description="Helical" evidence="6">
    <location>
        <begin position="417"/>
        <end position="439"/>
    </location>
</feature>
<dbReference type="PANTHER" id="PTHR23511:SF34">
    <property type="entry name" value="SYNAPTIC VESICLE GLYCOPROTEIN 2"/>
    <property type="match status" value="1"/>
</dbReference>
<accession>A0A2U9IHC2</accession>
<evidence type="ECO:0000256" key="1">
    <source>
        <dbReference type="ARBA" id="ARBA00004141"/>
    </source>
</evidence>
<evidence type="ECO:0000259" key="7">
    <source>
        <dbReference type="PROSITE" id="PS50850"/>
    </source>
</evidence>
<evidence type="ECO:0000256" key="2">
    <source>
        <dbReference type="ARBA" id="ARBA00022448"/>
    </source>
</evidence>
<gene>
    <name evidence="8" type="ORF">DFR85_13450</name>
</gene>
<dbReference type="Gene3D" id="1.20.1250.20">
    <property type="entry name" value="MFS general substrate transporter like domains"/>
    <property type="match status" value="1"/>
</dbReference>
<feature type="transmembrane region" description="Helical" evidence="6">
    <location>
        <begin position="445"/>
        <end position="464"/>
    </location>
</feature>
<sequence>MVSFYYLVSGENLFKNGFYLTLSEFIFAMSNEKVKGNVIGRMERLPISRVHYKFLLLVMGGEWVETLMLLGNGVIAAVLSSVLFSSITVAVTAITTAFFLGETVGSVFFGRLADLKGRRTVFLINLLLFGFGSIIAGFMSNFYVISVLMFIAGIGVGGEFPLVDTYTSEMMPGKLRGSGVALVYTLAVTSAPVIALVTYFSSHPLNYYSWRIPLWFMGGAALIVWALRTRLDESPRWLESKGRRSEADAIVEKWENEVLREGKTLPEPEKTEVVEEHSKISELFSHSLRKRTIMMIIFQFFQSGIFYGFVVLAPEFLLDKGISLVNTLLFSILIDTGFIVGSIFNYFIIDKVDRKYGIIGSAVSAGILGTAFALTSSTALTVLLGFLVAFSLWNFSNFFHTYQAEIFPTRVRSTGAGLVYSISRFSTSILVLMITAFFLPLGLVATFGIIWVFIAIVSLDIGIFGPKTTGRKLEDISK</sequence>
<dbReference type="Proteomes" id="UP000248044">
    <property type="component" value="Chromosome"/>
</dbReference>
<dbReference type="SUPFAM" id="SSF103473">
    <property type="entry name" value="MFS general substrate transporter"/>
    <property type="match status" value="1"/>
</dbReference>
<dbReference type="OrthoDB" id="117970at2157"/>
<feature type="transmembrane region" description="Helical" evidence="6">
    <location>
        <begin position="76"/>
        <end position="100"/>
    </location>
</feature>
<dbReference type="GO" id="GO:0022857">
    <property type="term" value="F:transmembrane transporter activity"/>
    <property type="evidence" value="ECO:0007669"/>
    <property type="project" value="InterPro"/>
</dbReference>
<evidence type="ECO:0000256" key="4">
    <source>
        <dbReference type="ARBA" id="ARBA00022989"/>
    </source>
</evidence>
<feature type="transmembrane region" description="Helical" evidence="6">
    <location>
        <begin position="145"/>
        <end position="167"/>
    </location>
</feature>
<keyword evidence="3 6" id="KW-0812">Transmembrane</keyword>
<dbReference type="AlphaFoldDB" id="A0A2U9IHC2"/>
<dbReference type="CDD" id="cd17316">
    <property type="entry name" value="MFS_SV2_like"/>
    <property type="match status" value="1"/>
</dbReference>
<dbReference type="InterPro" id="IPR005829">
    <property type="entry name" value="Sugar_transporter_CS"/>
</dbReference>
<feature type="transmembrane region" description="Helical" evidence="6">
    <location>
        <begin position="121"/>
        <end position="139"/>
    </location>
</feature>
<evidence type="ECO:0000313" key="9">
    <source>
        <dbReference type="Proteomes" id="UP000248044"/>
    </source>
</evidence>
<dbReference type="EMBL" id="CP029289">
    <property type="protein sequence ID" value="AWR95447.1"/>
    <property type="molecule type" value="Genomic_DNA"/>
</dbReference>
<feature type="domain" description="Major facilitator superfamily (MFS) profile" evidence="7">
    <location>
        <begin position="16"/>
        <end position="469"/>
    </location>
</feature>
<dbReference type="GO" id="GO:0016020">
    <property type="term" value="C:membrane"/>
    <property type="evidence" value="ECO:0007669"/>
    <property type="project" value="UniProtKB-SubCell"/>
</dbReference>
<proteinExistence type="predicted"/>
<feature type="transmembrane region" description="Helical" evidence="6">
    <location>
        <begin position="324"/>
        <end position="349"/>
    </location>
</feature>
<reference evidence="8 9" key="1">
    <citation type="submission" date="2018-05" db="EMBL/GenBank/DDBJ databases">
        <title>Complete Genome Sequences of Extremely Thermoacidophilic, Metal-Mobilizing Type-Strain Members of the Archaeal Family Sulfolobaceae: Acidianus brierleyi DSM-1651T, Acidianus sulfidivorans DSM-18786T, Metallosphaera hakonensis DSM-7519T, and Metallosphaera prunae DSM-10039T.</title>
        <authorList>
            <person name="Counts J.A."/>
            <person name="Kelly R.M."/>
        </authorList>
    </citation>
    <scope>NUCLEOTIDE SEQUENCE [LARGE SCALE GENOMIC DNA]</scope>
    <source>
        <strain evidence="8 9">DSM 1651</strain>
    </source>
</reference>
<keyword evidence="5 6" id="KW-0472">Membrane</keyword>
<dbReference type="KEGG" id="abri:DFR85_13450"/>
<evidence type="ECO:0000256" key="6">
    <source>
        <dbReference type="SAM" id="Phobius"/>
    </source>
</evidence>
<feature type="transmembrane region" description="Helical" evidence="6">
    <location>
        <begin position="356"/>
        <end position="373"/>
    </location>
</feature>
<feature type="transmembrane region" description="Helical" evidence="6">
    <location>
        <begin position="50"/>
        <end position="70"/>
    </location>
</feature>
<dbReference type="PANTHER" id="PTHR23511">
    <property type="entry name" value="SYNAPTIC VESICLE GLYCOPROTEIN 2"/>
    <property type="match status" value="1"/>
</dbReference>
<organism evidence="8 9">
    <name type="scientific">Acidianus brierleyi</name>
    <dbReference type="NCBI Taxonomy" id="41673"/>
    <lineage>
        <taxon>Archaea</taxon>
        <taxon>Thermoproteota</taxon>
        <taxon>Thermoprotei</taxon>
        <taxon>Sulfolobales</taxon>
        <taxon>Sulfolobaceae</taxon>
        <taxon>Acidianus</taxon>
    </lineage>
</organism>
<keyword evidence="4 6" id="KW-1133">Transmembrane helix</keyword>
<dbReference type="Pfam" id="PF00083">
    <property type="entry name" value="Sugar_tr"/>
    <property type="match status" value="1"/>
</dbReference>
<dbReference type="PROSITE" id="PS50850">
    <property type="entry name" value="MFS"/>
    <property type="match status" value="1"/>
</dbReference>
<keyword evidence="9" id="KW-1185">Reference proteome</keyword>
<comment type="subcellular location">
    <subcellularLocation>
        <location evidence="1">Membrane</location>
        <topology evidence="1">Multi-pass membrane protein</topology>
    </subcellularLocation>
</comment>
<dbReference type="InterPro" id="IPR020846">
    <property type="entry name" value="MFS_dom"/>
</dbReference>
<keyword evidence="2" id="KW-0813">Transport</keyword>
<dbReference type="InterPro" id="IPR005828">
    <property type="entry name" value="MFS_sugar_transport-like"/>
</dbReference>
<feature type="transmembrane region" description="Helical" evidence="6">
    <location>
        <begin position="379"/>
        <end position="396"/>
    </location>
</feature>
<evidence type="ECO:0000313" key="8">
    <source>
        <dbReference type="EMBL" id="AWR95447.1"/>
    </source>
</evidence>
<feature type="transmembrane region" description="Helical" evidence="6">
    <location>
        <begin position="179"/>
        <end position="201"/>
    </location>
</feature>
<protein>
    <submittedName>
        <fullName evidence="8">MFS transporter</fullName>
    </submittedName>
</protein>
<feature type="transmembrane region" description="Helical" evidence="6">
    <location>
        <begin position="207"/>
        <end position="227"/>
    </location>
</feature>